<evidence type="ECO:0000313" key="5">
    <source>
        <dbReference type="Proteomes" id="UP001595719"/>
    </source>
</evidence>
<keyword evidence="5" id="KW-1185">Reference proteome</keyword>
<dbReference type="RefSeq" id="WP_179006004.1">
    <property type="nucleotide sequence ID" value="NZ_JBHSCO010000002.1"/>
</dbReference>
<feature type="region of interest" description="Disordered" evidence="3">
    <location>
        <begin position="448"/>
        <end position="472"/>
    </location>
</feature>
<dbReference type="SUPFAM" id="SSF51126">
    <property type="entry name" value="Pectin lyase-like"/>
    <property type="match status" value="1"/>
</dbReference>
<keyword evidence="2" id="KW-0325">Glycoprotein</keyword>
<comment type="caution">
    <text evidence="4">The sequence shown here is derived from an EMBL/GenBank/DDBJ whole genome shotgun (WGS) entry which is preliminary data.</text>
</comment>
<evidence type="ECO:0000256" key="2">
    <source>
        <dbReference type="ARBA" id="ARBA00023180"/>
    </source>
</evidence>
<feature type="compositionally biased region" description="Basic and acidic residues" evidence="3">
    <location>
        <begin position="455"/>
        <end position="472"/>
    </location>
</feature>
<evidence type="ECO:0000313" key="4">
    <source>
        <dbReference type="EMBL" id="MFC4391044.1"/>
    </source>
</evidence>
<dbReference type="InterPro" id="IPR012334">
    <property type="entry name" value="Pectin_lyas_fold"/>
</dbReference>
<dbReference type="EMBL" id="JBHSCO010000002">
    <property type="protein sequence ID" value="MFC4391044.1"/>
    <property type="molecule type" value="Genomic_DNA"/>
</dbReference>
<dbReference type="InterPro" id="IPR052063">
    <property type="entry name" value="Polysaccharide_Lyase_1"/>
</dbReference>
<gene>
    <name evidence="4" type="ORF">ACFOY0_08555</name>
</gene>
<accession>A0ABV8W3K5</accession>
<dbReference type="Proteomes" id="UP001595719">
    <property type="component" value="Unassembled WGS sequence"/>
</dbReference>
<dbReference type="PANTHER" id="PTHR42970:SF1">
    <property type="entry name" value="PECTATE LYASE C-RELATED"/>
    <property type="match status" value="1"/>
</dbReference>
<evidence type="ECO:0000256" key="3">
    <source>
        <dbReference type="SAM" id="MobiDB-lite"/>
    </source>
</evidence>
<proteinExistence type="predicted"/>
<evidence type="ECO:0000256" key="1">
    <source>
        <dbReference type="ARBA" id="ARBA00022723"/>
    </source>
</evidence>
<dbReference type="Gene3D" id="2.160.20.10">
    <property type="entry name" value="Single-stranded right-handed beta-helix, Pectin lyase-like"/>
    <property type="match status" value="1"/>
</dbReference>
<keyword evidence="1" id="KW-0479">Metal-binding</keyword>
<organism evidence="4 5">
    <name type="scientific">Flavobacterium quisquiliarum</name>
    <dbReference type="NCBI Taxonomy" id="1834436"/>
    <lineage>
        <taxon>Bacteria</taxon>
        <taxon>Pseudomonadati</taxon>
        <taxon>Bacteroidota</taxon>
        <taxon>Flavobacteriia</taxon>
        <taxon>Flavobacteriales</taxon>
        <taxon>Flavobacteriaceae</taxon>
        <taxon>Flavobacterium</taxon>
    </lineage>
</organism>
<name>A0ABV8W3K5_9FLAO</name>
<sequence>MHKKLTGTVLGIFCTYSILSFIPAEKWSHTSDALKDKIINKEPIIEEAFAFPGAEGGGAKATGGRGGKVIKVSSLEDTDTAGTLRYAINQKGPRIVVFDISGTIYLKSPLHIRNKDITIAGQTAPGDGICVAHYDVSVSADNVIMRYLRFRMGDVNKIEADALGGRFQKNVIIDHCSVSWSTDECVSFYQNENFTLQWCIISEALKNSFHAKGSHGYGGIWGGKNATFHHNLVASNDSRNPRLGEYANHAFALTDLVDLRNNVIYNWGGNSCYGGEAMNVNIVNCYYKPGPATVKKDRIISIDKNTKGIISPNPVYNIWGKYYIDGNVIEGSPKTTKDNWTYGVFNQFSLGYGVVSDADKNAIKQNKPHNALPVTTHTAQKAYDLVLKYAGASLVRDVIDIRIINDVKSGKVTITDGGNGSKNGIIDSQNAVGGWPNLASAIPLKDTDNDGMPDEWEKKNGLDPSKNDANEHHLSKTYDNIEVYMNSIVVKQTEEQLKL</sequence>
<reference evidence="5" key="1">
    <citation type="journal article" date="2019" name="Int. J. Syst. Evol. Microbiol.">
        <title>The Global Catalogue of Microorganisms (GCM) 10K type strain sequencing project: providing services to taxonomists for standard genome sequencing and annotation.</title>
        <authorList>
            <consortium name="The Broad Institute Genomics Platform"/>
            <consortium name="The Broad Institute Genome Sequencing Center for Infectious Disease"/>
            <person name="Wu L."/>
            <person name="Ma J."/>
        </authorList>
    </citation>
    <scope>NUCLEOTIDE SEQUENCE [LARGE SCALE GENOMIC DNA]</scope>
    <source>
        <strain evidence="5">CGMCC 1.15345</strain>
    </source>
</reference>
<protein>
    <submittedName>
        <fullName evidence="4">Pectate lyase</fullName>
    </submittedName>
</protein>
<dbReference type="GO" id="GO:0016829">
    <property type="term" value="F:lyase activity"/>
    <property type="evidence" value="ECO:0007669"/>
    <property type="project" value="UniProtKB-KW"/>
</dbReference>
<dbReference type="InterPro" id="IPR011050">
    <property type="entry name" value="Pectin_lyase_fold/virulence"/>
</dbReference>
<keyword evidence="4" id="KW-0456">Lyase</keyword>
<dbReference type="PANTHER" id="PTHR42970">
    <property type="entry name" value="PECTATE LYASE C-RELATED"/>
    <property type="match status" value="1"/>
</dbReference>